<keyword evidence="1" id="KW-0240">DNA-directed RNA polymerase</keyword>
<comment type="caution">
    <text evidence="1">The sequence shown here is derived from an EMBL/GenBank/DDBJ whole genome shotgun (WGS) entry which is preliminary data.</text>
</comment>
<dbReference type="GO" id="GO:0000428">
    <property type="term" value="C:DNA-directed RNA polymerase complex"/>
    <property type="evidence" value="ECO:0007669"/>
    <property type="project" value="UniProtKB-KW"/>
</dbReference>
<dbReference type="Proteomes" id="UP000247480">
    <property type="component" value="Unassembled WGS sequence"/>
</dbReference>
<name>A0A2V0QEL8_PSESF</name>
<gene>
    <name evidence="1" type="ORF">KPSA1_04834</name>
</gene>
<organism evidence="1 2">
    <name type="scientific">Pseudomonas syringae pv. actinidiae</name>
    <dbReference type="NCBI Taxonomy" id="103796"/>
    <lineage>
        <taxon>Bacteria</taxon>
        <taxon>Pseudomonadati</taxon>
        <taxon>Pseudomonadota</taxon>
        <taxon>Gammaproteobacteria</taxon>
        <taxon>Pseudomonadales</taxon>
        <taxon>Pseudomonadaceae</taxon>
        <taxon>Pseudomonas</taxon>
        <taxon>Pseudomonas syringae</taxon>
    </lineage>
</organism>
<protein>
    <submittedName>
        <fullName evidence="1">DNA-directed RNA polymerase</fullName>
    </submittedName>
</protein>
<reference evidence="1 2" key="1">
    <citation type="submission" date="2018-04" db="EMBL/GenBank/DDBJ databases">
        <title>Draft genome sequence of Pseudomonas syringae pv. actinidiae biovar 1 strains isolated from kiwifruit in Kagawa prefecture.</title>
        <authorList>
            <person name="Tabuchi M."/>
            <person name="Saito M."/>
            <person name="Fujiwara S."/>
            <person name="Sasa N."/>
            <person name="Akimitsu K."/>
            <person name="Gomi K."/>
            <person name="Konishi-Sugita S."/>
            <person name="Hamano K."/>
            <person name="Kataoka I."/>
        </authorList>
    </citation>
    <scope>NUCLEOTIDE SEQUENCE [LARGE SCALE GENOMIC DNA]</scope>
    <source>
        <strain evidence="1 2">MAFF212206</strain>
    </source>
</reference>
<dbReference type="AlphaFoldDB" id="A0A2V0QEL8"/>
<sequence length="76" mass="8514">MRAAQVDDVVEIMRTLLIGRTKILMGRKIKAALDKKGQLSTLFGAYGSHCHRNLEVFHHRDINSVDQTGRSPGLIK</sequence>
<dbReference type="EMBL" id="BGJZ01000238">
    <property type="protein sequence ID" value="GBH11394.1"/>
    <property type="molecule type" value="Genomic_DNA"/>
</dbReference>
<accession>A0A2V0QEL8</accession>
<evidence type="ECO:0000313" key="1">
    <source>
        <dbReference type="EMBL" id="GBH11394.1"/>
    </source>
</evidence>
<proteinExistence type="predicted"/>
<keyword evidence="1" id="KW-0804">Transcription</keyword>
<evidence type="ECO:0000313" key="2">
    <source>
        <dbReference type="Proteomes" id="UP000247480"/>
    </source>
</evidence>